<accession>A0AAW0G8K7</accession>
<comment type="caution">
    <text evidence="1">The sequence shown here is derived from an EMBL/GenBank/DDBJ whole genome shotgun (WGS) entry which is preliminary data.</text>
</comment>
<evidence type="ECO:0000313" key="1">
    <source>
        <dbReference type="EMBL" id="KAK7689676.1"/>
    </source>
</evidence>
<sequence>MKEFFIAKSELPREIIFLNGPKLTEPGFRWEIEAGSTRTQLQRCGIPKQKGILHGMIDRPYPPLLTSSLNHFHLPSFITYSYLSRGMLETAAEIASRIAMYPNGGLRAPKKKSFPFYSKLRRTAESRRRCDALSLT</sequence>
<evidence type="ECO:0000313" key="2">
    <source>
        <dbReference type="Proteomes" id="UP001385951"/>
    </source>
</evidence>
<name>A0AAW0G8K7_9APHY</name>
<proteinExistence type="predicted"/>
<organism evidence="1 2">
    <name type="scientific">Cerrena zonata</name>
    <dbReference type="NCBI Taxonomy" id="2478898"/>
    <lineage>
        <taxon>Eukaryota</taxon>
        <taxon>Fungi</taxon>
        <taxon>Dikarya</taxon>
        <taxon>Basidiomycota</taxon>
        <taxon>Agaricomycotina</taxon>
        <taxon>Agaricomycetes</taxon>
        <taxon>Polyporales</taxon>
        <taxon>Cerrenaceae</taxon>
        <taxon>Cerrena</taxon>
    </lineage>
</organism>
<dbReference type="Proteomes" id="UP001385951">
    <property type="component" value="Unassembled WGS sequence"/>
</dbReference>
<dbReference type="EMBL" id="JASBNA010000008">
    <property type="protein sequence ID" value="KAK7689676.1"/>
    <property type="molecule type" value="Genomic_DNA"/>
</dbReference>
<reference evidence="1 2" key="1">
    <citation type="submission" date="2022-09" db="EMBL/GenBank/DDBJ databases">
        <authorList>
            <person name="Palmer J.M."/>
        </authorList>
    </citation>
    <scope>NUCLEOTIDE SEQUENCE [LARGE SCALE GENOMIC DNA]</scope>
    <source>
        <strain evidence="1 2">DSM 7382</strain>
    </source>
</reference>
<dbReference type="AlphaFoldDB" id="A0AAW0G8K7"/>
<gene>
    <name evidence="1" type="ORF">QCA50_007471</name>
</gene>
<protein>
    <submittedName>
        <fullName evidence="1">Uncharacterized protein</fullName>
    </submittedName>
</protein>
<keyword evidence="2" id="KW-1185">Reference proteome</keyword>